<proteinExistence type="predicted"/>
<dbReference type="EMBL" id="LR881104">
    <property type="protein sequence ID" value="CAD5236048.1"/>
    <property type="molecule type" value="Genomic_DNA"/>
</dbReference>
<gene>
    <name evidence="1" type="ORF">LLCLJKAH_00059</name>
</gene>
<keyword evidence="2" id="KW-1185">Reference proteome</keyword>
<dbReference type="Proteomes" id="UP000596247">
    <property type="component" value="Chromosome"/>
</dbReference>
<evidence type="ECO:0000313" key="1">
    <source>
        <dbReference type="EMBL" id="CAD5236048.1"/>
    </source>
</evidence>
<protein>
    <submittedName>
        <fullName evidence="1">Uncharacterized protein</fullName>
    </submittedName>
</protein>
<evidence type="ECO:0000313" key="2">
    <source>
        <dbReference type="Proteomes" id="UP000596247"/>
    </source>
</evidence>
<accession>A0A7R8MK13</accession>
<sequence>MTLQDKMNKLFAAGFTVTTDGKKTTFTKTVEGDLNDAIDNLLNMGFVQTNSPIHEVLWDNYCSALVPCIKQLFGSKHETAPTFEFTCKFGCYEVLRRGDLVYLINKFPTAYDSEKQFAEELHRVLPSEYYIADIINNTLRIAQAA</sequence>
<reference evidence="1 2" key="1">
    <citation type="submission" date="2020-09" db="EMBL/GenBank/DDBJ databases">
        <authorList>
            <person name="Jameson E."/>
        </authorList>
    </citation>
    <scope>NUCLEOTIDE SEQUENCE [LARGE SCALE GENOMIC DNA]</scope>
</reference>
<name>A0A7R8MK13_9CAUD</name>
<organism evidence="1 2">
    <name type="scientific">Klebsiella phage vB_KvM-Eowyn</name>
    <dbReference type="NCBI Taxonomy" id="2762819"/>
    <lineage>
        <taxon>Viruses</taxon>
        <taxon>Duplodnaviria</taxon>
        <taxon>Heunggongvirae</taxon>
        <taxon>Uroviricota</taxon>
        <taxon>Caudoviricetes</taxon>
        <taxon>Chimalliviridae</taxon>
        <taxon>Eowynvirus</taxon>
        <taxon>Eowynvirus eowyn</taxon>
    </lineage>
</organism>